<accession>A0A3B0WBW8</accession>
<dbReference type="AlphaFoldDB" id="A0A3B0WBW8"/>
<name>A0A3B0WBW8_9ZZZZ</name>
<dbReference type="InterPro" id="IPR025746">
    <property type="entry name" value="PilX_N_dom"/>
</dbReference>
<gene>
    <name evidence="2" type="ORF">MNBD_GAMMA06-717</name>
</gene>
<sequence>MPTIKQKNRMQNKQSGFVLILALVLLTVMTLIGVSSMNSASIELKATANARQHQRAFNDAYSLLEYTLSEGAKVVLGGPINYQTVLPNVQSVASPATSNNTAGSIVYAGCASGVGNSLQKGKGFTFNFYSVSTNRVAAPNAPSALLSQGARFPSASCG</sequence>
<dbReference type="EMBL" id="UOFD01000063">
    <property type="protein sequence ID" value="VAW53478.1"/>
    <property type="molecule type" value="Genomic_DNA"/>
</dbReference>
<dbReference type="Pfam" id="PF14341">
    <property type="entry name" value="PilX_N"/>
    <property type="match status" value="1"/>
</dbReference>
<proteinExistence type="predicted"/>
<feature type="domain" description="Type 4 fimbrial biogenesis protein PilX N-terminal" evidence="1">
    <location>
        <begin position="15"/>
        <end position="58"/>
    </location>
</feature>
<protein>
    <recommendedName>
        <fullName evidence="1">Type 4 fimbrial biogenesis protein PilX N-terminal domain-containing protein</fullName>
    </recommendedName>
</protein>
<evidence type="ECO:0000259" key="1">
    <source>
        <dbReference type="Pfam" id="PF14341"/>
    </source>
</evidence>
<reference evidence="2" key="1">
    <citation type="submission" date="2018-06" db="EMBL/GenBank/DDBJ databases">
        <authorList>
            <person name="Zhirakovskaya E."/>
        </authorList>
    </citation>
    <scope>NUCLEOTIDE SEQUENCE</scope>
</reference>
<organism evidence="2">
    <name type="scientific">hydrothermal vent metagenome</name>
    <dbReference type="NCBI Taxonomy" id="652676"/>
    <lineage>
        <taxon>unclassified sequences</taxon>
        <taxon>metagenomes</taxon>
        <taxon>ecological metagenomes</taxon>
    </lineage>
</organism>
<evidence type="ECO:0000313" key="2">
    <source>
        <dbReference type="EMBL" id="VAW53478.1"/>
    </source>
</evidence>